<accession>A0A0C2XQI2</accession>
<dbReference type="AlphaFoldDB" id="A0A0C2XQI2"/>
<dbReference type="InParanoid" id="A0A0C2XQI2"/>
<proteinExistence type="predicted"/>
<dbReference type="Proteomes" id="UP000054549">
    <property type="component" value="Unassembled WGS sequence"/>
</dbReference>
<dbReference type="EMBL" id="KN818222">
    <property type="protein sequence ID" value="KIL71463.1"/>
    <property type="molecule type" value="Genomic_DNA"/>
</dbReference>
<protein>
    <submittedName>
        <fullName evidence="1">Uncharacterized protein</fullName>
    </submittedName>
</protein>
<reference evidence="1 2" key="1">
    <citation type="submission" date="2014-04" db="EMBL/GenBank/DDBJ databases">
        <title>Evolutionary Origins and Diversification of the Mycorrhizal Mutualists.</title>
        <authorList>
            <consortium name="DOE Joint Genome Institute"/>
            <consortium name="Mycorrhizal Genomics Consortium"/>
            <person name="Kohler A."/>
            <person name="Kuo A."/>
            <person name="Nagy L.G."/>
            <person name="Floudas D."/>
            <person name="Copeland A."/>
            <person name="Barry K.W."/>
            <person name="Cichocki N."/>
            <person name="Veneault-Fourrey C."/>
            <person name="LaButti K."/>
            <person name="Lindquist E.A."/>
            <person name="Lipzen A."/>
            <person name="Lundell T."/>
            <person name="Morin E."/>
            <person name="Murat C."/>
            <person name="Riley R."/>
            <person name="Ohm R."/>
            <person name="Sun H."/>
            <person name="Tunlid A."/>
            <person name="Henrissat B."/>
            <person name="Grigoriev I.V."/>
            <person name="Hibbett D.S."/>
            <person name="Martin F."/>
        </authorList>
    </citation>
    <scope>NUCLEOTIDE SEQUENCE [LARGE SCALE GENOMIC DNA]</scope>
    <source>
        <strain evidence="1 2">Koide BX008</strain>
    </source>
</reference>
<name>A0A0C2XQI2_AMAMK</name>
<dbReference type="HOGENOM" id="CLU_2305328_0_0_1"/>
<evidence type="ECO:0000313" key="2">
    <source>
        <dbReference type="Proteomes" id="UP000054549"/>
    </source>
</evidence>
<gene>
    <name evidence="1" type="ORF">M378DRAFT_155027</name>
</gene>
<organism evidence="1 2">
    <name type="scientific">Amanita muscaria (strain Koide BX008)</name>
    <dbReference type="NCBI Taxonomy" id="946122"/>
    <lineage>
        <taxon>Eukaryota</taxon>
        <taxon>Fungi</taxon>
        <taxon>Dikarya</taxon>
        <taxon>Basidiomycota</taxon>
        <taxon>Agaricomycotina</taxon>
        <taxon>Agaricomycetes</taxon>
        <taxon>Agaricomycetidae</taxon>
        <taxon>Agaricales</taxon>
        <taxon>Pluteineae</taxon>
        <taxon>Amanitaceae</taxon>
        <taxon>Amanita</taxon>
    </lineage>
</organism>
<evidence type="ECO:0000313" key="1">
    <source>
        <dbReference type="EMBL" id="KIL71463.1"/>
    </source>
</evidence>
<sequence>MVNGKMEMVPLYATILSWLVIRRLHYKIYPRMFPVNSFVLSNVHGPANRCNYSRVAVHVYLFLVKGDFRFPSTGRVFHERGRNARFKLLPYLIAPNPANP</sequence>
<keyword evidence="2" id="KW-1185">Reference proteome</keyword>